<evidence type="ECO:0000259" key="1">
    <source>
        <dbReference type="SMART" id="SM00829"/>
    </source>
</evidence>
<keyword evidence="3" id="KW-1185">Reference proteome</keyword>
<dbReference type="AlphaFoldDB" id="L7F9E8"/>
<comment type="caution">
    <text evidence="2">The sequence shown here is derived from an EMBL/GenBank/DDBJ whole genome shotgun (WGS) entry which is preliminary data.</text>
</comment>
<dbReference type="SMART" id="SM00829">
    <property type="entry name" value="PKS_ER"/>
    <property type="match status" value="1"/>
</dbReference>
<dbReference type="Gene3D" id="3.90.180.10">
    <property type="entry name" value="Medium-chain alcohol dehydrogenases, catalytic domain"/>
    <property type="match status" value="1"/>
</dbReference>
<gene>
    <name evidence="2" type="ORF">STRTUCAR8_05181</name>
</gene>
<dbReference type="SUPFAM" id="SSF50129">
    <property type="entry name" value="GroES-like"/>
    <property type="match status" value="1"/>
</dbReference>
<accession>L7F9E8</accession>
<dbReference type="STRING" id="85558.T45_00933"/>
<dbReference type="InterPro" id="IPR052733">
    <property type="entry name" value="Chloroplast_QOR"/>
</dbReference>
<name>L7F9E8_STRT8</name>
<dbReference type="Pfam" id="PF08240">
    <property type="entry name" value="ADH_N"/>
    <property type="match status" value="1"/>
</dbReference>
<dbReference type="PANTHER" id="PTHR44013:SF1">
    <property type="entry name" value="ZINC-TYPE ALCOHOL DEHYDROGENASE-LIKE PROTEIN C16A3.02C"/>
    <property type="match status" value="1"/>
</dbReference>
<dbReference type="SUPFAM" id="SSF51735">
    <property type="entry name" value="NAD(P)-binding Rossmann-fold domains"/>
    <property type="match status" value="1"/>
</dbReference>
<proteinExistence type="predicted"/>
<dbReference type="Proteomes" id="UP000010931">
    <property type="component" value="Unassembled WGS sequence"/>
</dbReference>
<dbReference type="InterPro" id="IPR013154">
    <property type="entry name" value="ADH-like_N"/>
</dbReference>
<evidence type="ECO:0000313" key="2">
    <source>
        <dbReference type="EMBL" id="ELP67739.1"/>
    </source>
</evidence>
<feature type="domain" description="Enoyl reductase (ER)" evidence="1">
    <location>
        <begin position="18"/>
        <end position="320"/>
    </location>
</feature>
<dbReference type="InterPro" id="IPR036291">
    <property type="entry name" value="NAD(P)-bd_dom_sf"/>
</dbReference>
<dbReference type="PATRIC" id="fig|698760.3.peg.3520"/>
<dbReference type="PANTHER" id="PTHR44013">
    <property type="entry name" value="ZINC-TYPE ALCOHOL DEHYDROGENASE-LIKE PROTEIN C16A3.02C"/>
    <property type="match status" value="1"/>
</dbReference>
<dbReference type="CDD" id="cd05289">
    <property type="entry name" value="MDR_like_2"/>
    <property type="match status" value="1"/>
</dbReference>
<dbReference type="Pfam" id="PF13602">
    <property type="entry name" value="ADH_zinc_N_2"/>
    <property type="match status" value="1"/>
</dbReference>
<dbReference type="InterPro" id="IPR020843">
    <property type="entry name" value="ER"/>
</dbReference>
<sequence>MEHLMEHPMKAAQFTGFGAPDVLRVNEVERPVPGPGEVLVSVEASSVNRHDVIVRAGGLRMVSGRRFPIGVGLDFAGVVVETGADVRDHRAGDRVWGMVHPREKHATAGAAEYVVVPAGRVSAAPEGISSVDAVSLVVGGATALIALRDSVRLEKGERVLVRGAAGGVGTAAVQLAYAMGGHVTALARHRHAKALEELGAEKVIDYVDTAPEETGSYDVVIDTVGSELNCFRSRLTKGGRMVTVALSGAAIAAIAASSVHGARRIRTFSANPEADVLRALADHVSSGALRPVVEGVYPLADIASAHRAFERGGVMGKHVVAVSG</sequence>
<dbReference type="EMBL" id="AEJB01000270">
    <property type="protein sequence ID" value="ELP67739.1"/>
    <property type="molecule type" value="Genomic_DNA"/>
</dbReference>
<dbReference type="Gene3D" id="3.40.50.720">
    <property type="entry name" value="NAD(P)-binding Rossmann-like Domain"/>
    <property type="match status" value="1"/>
</dbReference>
<evidence type="ECO:0000313" key="3">
    <source>
        <dbReference type="Proteomes" id="UP000010931"/>
    </source>
</evidence>
<protein>
    <submittedName>
        <fullName evidence="2">Oxidoreductase, zinc-binding dehydrogenase family protein</fullName>
    </submittedName>
</protein>
<reference evidence="2 3" key="1">
    <citation type="journal article" date="2011" name="Plasmid">
        <title>Streptomyces turgidiscabies Car8 contains a modular pathogenicity island that shares virulence genes with other actinobacterial plant pathogens.</title>
        <authorList>
            <person name="Huguet-Tapia J.C."/>
            <person name="Badger J.H."/>
            <person name="Loria R."/>
            <person name="Pettis G.S."/>
        </authorList>
    </citation>
    <scope>NUCLEOTIDE SEQUENCE [LARGE SCALE GENOMIC DNA]</scope>
    <source>
        <strain evidence="2 3">Car8</strain>
    </source>
</reference>
<organism evidence="2 3">
    <name type="scientific">Streptomyces turgidiscabies (strain Car8)</name>
    <dbReference type="NCBI Taxonomy" id="698760"/>
    <lineage>
        <taxon>Bacteria</taxon>
        <taxon>Bacillati</taxon>
        <taxon>Actinomycetota</taxon>
        <taxon>Actinomycetes</taxon>
        <taxon>Kitasatosporales</taxon>
        <taxon>Streptomycetaceae</taxon>
        <taxon>Streptomyces</taxon>
    </lineage>
</organism>
<dbReference type="GO" id="GO:0016491">
    <property type="term" value="F:oxidoreductase activity"/>
    <property type="evidence" value="ECO:0007669"/>
    <property type="project" value="InterPro"/>
</dbReference>
<dbReference type="InterPro" id="IPR011032">
    <property type="entry name" value="GroES-like_sf"/>
</dbReference>